<keyword evidence="2" id="KW-0812">Transmembrane</keyword>
<accession>A0A4V2YP73</accession>
<gene>
    <name evidence="3" type="ORF">E1288_00985</name>
</gene>
<dbReference type="AlphaFoldDB" id="A0A4V2YP73"/>
<evidence type="ECO:0000256" key="1">
    <source>
        <dbReference type="SAM" id="MobiDB-lite"/>
    </source>
</evidence>
<keyword evidence="4" id="KW-1185">Reference proteome</keyword>
<evidence type="ECO:0000313" key="3">
    <source>
        <dbReference type="EMBL" id="TDD56687.1"/>
    </source>
</evidence>
<dbReference type="Proteomes" id="UP000294947">
    <property type="component" value="Unassembled WGS sequence"/>
</dbReference>
<organism evidence="3 4">
    <name type="scientific">Saccharopolyspora elongata</name>
    <dbReference type="NCBI Taxonomy" id="2530387"/>
    <lineage>
        <taxon>Bacteria</taxon>
        <taxon>Bacillati</taxon>
        <taxon>Actinomycetota</taxon>
        <taxon>Actinomycetes</taxon>
        <taxon>Pseudonocardiales</taxon>
        <taxon>Pseudonocardiaceae</taxon>
        <taxon>Saccharopolyspora</taxon>
    </lineage>
</organism>
<proteinExistence type="predicted"/>
<dbReference type="OrthoDB" id="3543412at2"/>
<feature type="transmembrane region" description="Helical" evidence="2">
    <location>
        <begin position="37"/>
        <end position="55"/>
    </location>
</feature>
<sequence length="231" mass="24579">MSTTDQIGSGSGIDAETWAAAHSSPEFTTLRRRLRNFVFPVSALFLAWYLVYVLLADYAHGFMSIKLVGNINVGLVLGLLQFVSTFAITTWYVRFANRELDPIAEEIRESLEGGASDKAEDTAKVTAEDTAKDTAKVTAEDTAEDTAKDKAEDTAKDTAKVTAEDTAEDTAKDKAEDTAKDSTDDAPEKSADDSAEKETGADDDADADGDGDGDGAKDDGAKKDDSEGGQK</sequence>
<feature type="compositionally biased region" description="Basic and acidic residues" evidence="1">
    <location>
        <begin position="214"/>
        <end position="231"/>
    </location>
</feature>
<evidence type="ECO:0000313" key="4">
    <source>
        <dbReference type="Proteomes" id="UP000294947"/>
    </source>
</evidence>
<protein>
    <submittedName>
        <fullName evidence="3">DUF485 domain-containing protein</fullName>
    </submittedName>
</protein>
<reference evidence="3 4" key="1">
    <citation type="submission" date="2019-03" db="EMBL/GenBank/DDBJ databases">
        <title>Draft genome sequences of novel Actinobacteria.</title>
        <authorList>
            <person name="Sahin N."/>
            <person name="Ay H."/>
            <person name="Saygin H."/>
        </authorList>
    </citation>
    <scope>NUCLEOTIDE SEQUENCE [LARGE SCALE GENOMIC DNA]</scope>
    <source>
        <strain evidence="3 4">7K502</strain>
    </source>
</reference>
<dbReference type="PANTHER" id="PTHR38441">
    <property type="entry name" value="INTEGRAL MEMBRANE PROTEIN-RELATED"/>
    <property type="match status" value="1"/>
</dbReference>
<feature type="region of interest" description="Disordered" evidence="1">
    <location>
        <begin position="111"/>
        <end position="231"/>
    </location>
</feature>
<dbReference type="Pfam" id="PF04341">
    <property type="entry name" value="DUF485"/>
    <property type="match status" value="1"/>
</dbReference>
<feature type="compositionally biased region" description="Basic and acidic residues" evidence="1">
    <location>
        <begin position="111"/>
        <end position="200"/>
    </location>
</feature>
<dbReference type="PANTHER" id="PTHR38441:SF1">
    <property type="entry name" value="MEMBRANE PROTEIN"/>
    <property type="match status" value="1"/>
</dbReference>
<feature type="transmembrane region" description="Helical" evidence="2">
    <location>
        <begin position="75"/>
        <end position="93"/>
    </location>
</feature>
<dbReference type="InterPro" id="IPR007436">
    <property type="entry name" value="DUF485"/>
</dbReference>
<keyword evidence="2" id="KW-1133">Transmembrane helix</keyword>
<dbReference type="EMBL" id="SMKW01000001">
    <property type="protein sequence ID" value="TDD56687.1"/>
    <property type="molecule type" value="Genomic_DNA"/>
</dbReference>
<evidence type="ECO:0000256" key="2">
    <source>
        <dbReference type="SAM" id="Phobius"/>
    </source>
</evidence>
<feature type="compositionally biased region" description="Acidic residues" evidence="1">
    <location>
        <begin position="201"/>
        <end position="213"/>
    </location>
</feature>
<keyword evidence="2" id="KW-0472">Membrane</keyword>
<comment type="caution">
    <text evidence="3">The sequence shown here is derived from an EMBL/GenBank/DDBJ whole genome shotgun (WGS) entry which is preliminary data.</text>
</comment>
<name>A0A4V2YP73_9PSEU</name>